<dbReference type="GO" id="GO:0016783">
    <property type="term" value="F:sulfurtransferase activity"/>
    <property type="evidence" value="ECO:0007669"/>
    <property type="project" value="InterPro"/>
</dbReference>
<dbReference type="AlphaFoldDB" id="A0A9D1IYU0"/>
<reference evidence="2" key="1">
    <citation type="submission" date="2020-10" db="EMBL/GenBank/DDBJ databases">
        <authorList>
            <person name="Gilroy R."/>
        </authorList>
    </citation>
    <scope>NUCLEOTIDE SEQUENCE</scope>
    <source>
        <strain evidence="2">ChiGjej3B3-7149</strain>
    </source>
</reference>
<dbReference type="PIRSF" id="PIRSF006661">
    <property type="entry name" value="PP-lp_UCP006661"/>
    <property type="match status" value="1"/>
</dbReference>
<dbReference type="InterPro" id="IPR005232">
    <property type="entry name" value="LarE"/>
</dbReference>
<dbReference type="SUPFAM" id="SSF52402">
    <property type="entry name" value="Adenine nucleotide alpha hydrolases-like"/>
    <property type="match status" value="1"/>
</dbReference>
<accession>A0A9D1IYU0</accession>
<name>A0A9D1IYU0_9FIRM</name>
<dbReference type="PANTHER" id="PTHR43169">
    <property type="entry name" value="EXSB FAMILY PROTEIN"/>
    <property type="match status" value="1"/>
</dbReference>
<dbReference type="PANTHER" id="PTHR43169:SF2">
    <property type="entry name" value="NAD_GMP SYNTHASE DOMAIN-CONTAINING PROTEIN"/>
    <property type="match status" value="1"/>
</dbReference>
<sequence length="248" mass="27402">MTLEDFFARHPRTALGFSGGTDSAYLLYAGLSLGADVRPYYIKTQFQPEFELADASRLARELGVELVVIEADILAADTVAENPPERCYYCKRTLFSLLAERAASDGYTELLDGTNASDDPGDRPGTRALAELGVLSPLRDCGVTKAEVRRLSREAGLFTHDKPSYACLATRMPAGRRIEPEALRRIDEAEARLRALGYADLRVRLEEGGARLELPEGQLERAVRERERLLEALGGFGRVSLDLRGRKV</sequence>
<gene>
    <name evidence="2" type="primary">larE</name>
    <name evidence="2" type="ORF">IAD36_02360</name>
</gene>
<dbReference type="EMBL" id="DVHH01000063">
    <property type="protein sequence ID" value="HIR54430.1"/>
    <property type="molecule type" value="Genomic_DNA"/>
</dbReference>
<feature type="active site" description="Nucleophile and sulfur donor" evidence="1">
    <location>
        <position position="167"/>
    </location>
</feature>
<dbReference type="InterPro" id="IPR052188">
    <property type="entry name" value="Ni-pincer_cofactor_biosynth"/>
</dbReference>
<comment type="caution">
    <text evidence="2">The sequence shown here is derived from an EMBL/GenBank/DDBJ whole genome shotgun (WGS) entry which is preliminary data.</text>
</comment>
<dbReference type="Gene3D" id="3.40.50.620">
    <property type="entry name" value="HUPs"/>
    <property type="match status" value="1"/>
</dbReference>
<evidence type="ECO:0000313" key="2">
    <source>
        <dbReference type="EMBL" id="HIR54430.1"/>
    </source>
</evidence>
<evidence type="ECO:0000256" key="1">
    <source>
        <dbReference type="PIRSR" id="PIRSR006661-1"/>
    </source>
</evidence>
<dbReference type="InterPro" id="IPR014729">
    <property type="entry name" value="Rossmann-like_a/b/a_fold"/>
</dbReference>
<evidence type="ECO:0000313" key="3">
    <source>
        <dbReference type="Proteomes" id="UP000824238"/>
    </source>
</evidence>
<protein>
    <submittedName>
        <fullName evidence="2">ATP-dependent sacrificial sulfur transferase LarE</fullName>
    </submittedName>
</protein>
<dbReference type="NCBIfam" id="TIGR00268">
    <property type="entry name" value="ATP-dependent sacrificial sulfur transferase LarE"/>
    <property type="match status" value="1"/>
</dbReference>
<dbReference type="Proteomes" id="UP000824238">
    <property type="component" value="Unassembled WGS sequence"/>
</dbReference>
<keyword evidence="2" id="KW-0808">Transferase</keyword>
<dbReference type="CDD" id="cd01990">
    <property type="entry name" value="LarE-like"/>
    <property type="match status" value="1"/>
</dbReference>
<proteinExistence type="predicted"/>
<reference evidence="2" key="2">
    <citation type="journal article" date="2021" name="PeerJ">
        <title>Extensive microbial diversity within the chicken gut microbiome revealed by metagenomics and culture.</title>
        <authorList>
            <person name="Gilroy R."/>
            <person name="Ravi A."/>
            <person name="Getino M."/>
            <person name="Pursley I."/>
            <person name="Horton D.L."/>
            <person name="Alikhan N.F."/>
            <person name="Baker D."/>
            <person name="Gharbi K."/>
            <person name="Hall N."/>
            <person name="Watson M."/>
            <person name="Adriaenssens E.M."/>
            <person name="Foster-Nyarko E."/>
            <person name="Jarju S."/>
            <person name="Secka A."/>
            <person name="Antonio M."/>
            <person name="Oren A."/>
            <person name="Chaudhuri R.R."/>
            <person name="La Ragione R."/>
            <person name="Hildebrand F."/>
            <person name="Pallen M.J."/>
        </authorList>
    </citation>
    <scope>NUCLEOTIDE SEQUENCE</scope>
    <source>
        <strain evidence="2">ChiGjej3B3-7149</strain>
    </source>
</reference>
<organism evidence="2 3">
    <name type="scientific">Candidatus Scatomorpha intestinigallinarum</name>
    <dbReference type="NCBI Taxonomy" id="2840923"/>
    <lineage>
        <taxon>Bacteria</taxon>
        <taxon>Bacillati</taxon>
        <taxon>Bacillota</taxon>
        <taxon>Clostridia</taxon>
        <taxon>Eubacteriales</taxon>
        <taxon>Candidatus Scatomorpha</taxon>
    </lineage>
</organism>